<organism evidence="1 2">
    <name type="scientific">Xenopus laevis</name>
    <name type="common">African clawed frog</name>
    <dbReference type="NCBI Taxonomy" id="8355"/>
    <lineage>
        <taxon>Eukaryota</taxon>
        <taxon>Metazoa</taxon>
        <taxon>Chordata</taxon>
        <taxon>Craniata</taxon>
        <taxon>Vertebrata</taxon>
        <taxon>Euteleostomi</taxon>
        <taxon>Amphibia</taxon>
        <taxon>Batrachia</taxon>
        <taxon>Anura</taxon>
        <taxon>Pipoidea</taxon>
        <taxon>Pipidae</taxon>
        <taxon>Xenopodinae</taxon>
        <taxon>Xenopus</taxon>
        <taxon>Xenopus</taxon>
    </lineage>
</organism>
<reference evidence="2" key="1">
    <citation type="journal article" date="2016" name="Nature">
        <title>Genome evolution in the allotetraploid frog Xenopus laevis.</title>
        <authorList>
            <person name="Session A.M."/>
            <person name="Uno Y."/>
            <person name="Kwon T."/>
            <person name="Chapman J.A."/>
            <person name="Toyoda A."/>
            <person name="Takahashi S."/>
            <person name="Fukui A."/>
            <person name="Hikosaka A."/>
            <person name="Suzuki A."/>
            <person name="Kondo M."/>
            <person name="van Heeringen S.J."/>
            <person name="Quigley I."/>
            <person name="Heinz S."/>
            <person name="Ogino H."/>
            <person name="Ochi H."/>
            <person name="Hellsten U."/>
            <person name="Lyons J.B."/>
            <person name="Simakov O."/>
            <person name="Putnam N."/>
            <person name="Stites J."/>
            <person name="Kuroki Y."/>
            <person name="Tanaka T."/>
            <person name="Michiue T."/>
            <person name="Watanabe M."/>
            <person name="Bogdanovic O."/>
            <person name="Lister R."/>
            <person name="Georgiou G."/>
            <person name="Paranjpe S.S."/>
            <person name="van Kruijsbergen I."/>
            <person name="Shu S."/>
            <person name="Carlson J."/>
            <person name="Kinoshita T."/>
            <person name="Ohta Y."/>
            <person name="Mawaribuchi S."/>
            <person name="Jenkins J."/>
            <person name="Grimwood J."/>
            <person name="Schmutz J."/>
            <person name="Mitros T."/>
            <person name="Mozaffari S.V."/>
            <person name="Suzuki Y."/>
            <person name="Haramoto Y."/>
            <person name="Yamamoto T.S."/>
            <person name="Takagi C."/>
            <person name="Heald R."/>
            <person name="Miller K."/>
            <person name="Haudenschild C."/>
            <person name="Kitzman J."/>
            <person name="Nakayama T."/>
            <person name="Izutsu Y."/>
            <person name="Robert J."/>
            <person name="Fortriede J."/>
            <person name="Burns K."/>
            <person name="Lotay V."/>
            <person name="Karimi K."/>
            <person name="Yasuoka Y."/>
            <person name="Dichmann D.S."/>
            <person name="Flajnik M.F."/>
            <person name="Houston D.W."/>
            <person name="Shendure J."/>
            <person name="DuPasquier L."/>
            <person name="Vize P.D."/>
            <person name="Zorn A.M."/>
            <person name="Ito M."/>
            <person name="Marcotte E.M."/>
            <person name="Wallingford J.B."/>
            <person name="Ito Y."/>
            <person name="Asashima M."/>
            <person name="Ueno N."/>
            <person name="Matsuda Y."/>
            <person name="Veenstra G.J."/>
            <person name="Fujiyama A."/>
            <person name="Harland R.M."/>
            <person name="Taira M."/>
            <person name="Rokhsar D.S."/>
        </authorList>
    </citation>
    <scope>NUCLEOTIDE SEQUENCE [LARGE SCALE GENOMIC DNA]</scope>
    <source>
        <strain evidence="2">J</strain>
    </source>
</reference>
<dbReference type="EMBL" id="CM004478">
    <property type="protein sequence ID" value="OCT71724.1"/>
    <property type="molecule type" value="Genomic_DNA"/>
</dbReference>
<accession>A0A974CEF2</accession>
<name>A0A974CEF2_XENLA</name>
<dbReference type="Proteomes" id="UP000694892">
    <property type="component" value="Chromosome 7L"/>
</dbReference>
<protein>
    <submittedName>
        <fullName evidence="1">Uncharacterized protein</fullName>
    </submittedName>
</protein>
<gene>
    <name evidence="1" type="ORF">XELAEV_18034702mg</name>
</gene>
<evidence type="ECO:0000313" key="2">
    <source>
        <dbReference type="Proteomes" id="UP000694892"/>
    </source>
</evidence>
<proteinExistence type="predicted"/>
<sequence length="90" mass="9940">MGLCAMIAFDLGGFIKCLCFTLLTTFLSSLCASGKGGLQSPSLALLCMHRFYSYLRWAQCTTSNQQHWNLCCTASCFVTLLSFLYSVESL</sequence>
<dbReference type="AlphaFoldDB" id="A0A974CEF2"/>
<evidence type="ECO:0000313" key="1">
    <source>
        <dbReference type="EMBL" id="OCT71724.1"/>
    </source>
</evidence>